<evidence type="ECO:0000313" key="7">
    <source>
        <dbReference type="Proteomes" id="UP000651156"/>
    </source>
</evidence>
<accession>A0ABR9UYU8</accession>
<comment type="caution">
    <text evidence="6">The sequence shown here is derived from an EMBL/GenBank/DDBJ whole genome shotgun (WGS) entry which is preliminary data.</text>
</comment>
<keyword evidence="4 5" id="KW-0472">Membrane</keyword>
<feature type="transmembrane region" description="Helical" evidence="5">
    <location>
        <begin position="207"/>
        <end position="229"/>
    </location>
</feature>
<name>A0ABR9UYU8_9CHRO</name>
<evidence type="ECO:0000256" key="5">
    <source>
        <dbReference type="SAM" id="Phobius"/>
    </source>
</evidence>
<organism evidence="6 7">
    <name type="scientific">Gloeocapsopsis crepidinum LEGE 06123</name>
    <dbReference type="NCBI Taxonomy" id="588587"/>
    <lineage>
        <taxon>Bacteria</taxon>
        <taxon>Bacillati</taxon>
        <taxon>Cyanobacteriota</taxon>
        <taxon>Cyanophyceae</taxon>
        <taxon>Oscillatoriophycideae</taxon>
        <taxon>Chroococcales</taxon>
        <taxon>Chroococcaceae</taxon>
        <taxon>Gloeocapsopsis</taxon>
    </lineage>
</organism>
<dbReference type="Gene3D" id="1.20.1530.20">
    <property type="match status" value="1"/>
</dbReference>
<protein>
    <submittedName>
        <fullName evidence="6">Bile acid:sodium symporter</fullName>
    </submittedName>
</protein>
<evidence type="ECO:0000256" key="1">
    <source>
        <dbReference type="ARBA" id="ARBA00004141"/>
    </source>
</evidence>
<keyword evidence="3 5" id="KW-1133">Transmembrane helix</keyword>
<keyword evidence="7" id="KW-1185">Reference proteome</keyword>
<sequence length="233" mass="24533">MLLANFILAPLVMIALLNVASFEPVLKAGLLLFGLCAGAPFLIKLTQTSGHDLALGAATMLVLMAITVIYVPIVLPLLLSGISVDAWAIARSLLLQMILPIVLGMIVAKWLRDLTRTVQPWIAKLGNYALYVVLAATLIGYFPNMLDIIGTGALFVAIAFVVAAFGIGYGMGSGQDHLQDVGGLATAQRNTAAGLIVATQNFSNPNVLVMLTLANLLGLILLLGIAKLLSRDN</sequence>
<evidence type="ECO:0000256" key="3">
    <source>
        <dbReference type="ARBA" id="ARBA00022989"/>
    </source>
</evidence>
<reference evidence="6 7" key="1">
    <citation type="submission" date="2020-10" db="EMBL/GenBank/DDBJ databases">
        <authorList>
            <person name="Castelo-Branco R."/>
            <person name="Eusebio N."/>
            <person name="Adriana R."/>
            <person name="Vieira A."/>
            <person name="Brugerolle De Fraissinette N."/>
            <person name="Rezende De Castro R."/>
            <person name="Schneider M.P."/>
            <person name="Vasconcelos V."/>
            <person name="Leao P.N."/>
        </authorList>
    </citation>
    <scope>NUCLEOTIDE SEQUENCE [LARGE SCALE GENOMIC DNA]</scope>
    <source>
        <strain evidence="6 7">LEGE 06123</strain>
    </source>
</reference>
<evidence type="ECO:0000256" key="2">
    <source>
        <dbReference type="ARBA" id="ARBA00022692"/>
    </source>
</evidence>
<evidence type="ECO:0000256" key="4">
    <source>
        <dbReference type="ARBA" id="ARBA00023136"/>
    </source>
</evidence>
<feature type="transmembrane region" description="Helical" evidence="5">
    <location>
        <begin position="53"/>
        <end position="79"/>
    </location>
</feature>
<comment type="subcellular location">
    <subcellularLocation>
        <location evidence="1">Membrane</location>
        <topology evidence="1">Multi-pass membrane protein</topology>
    </subcellularLocation>
</comment>
<dbReference type="Proteomes" id="UP000651156">
    <property type="component" value="Unassembled WGS sequence"/>
</dbReference>
<feature type="transmembrane region" description="Helical" evidence="5">
    <location>
        <begin position="6"/>
        <end position="22"/>
    </location>
</feature>
<dbReference type="InterPro" id="IPR002657">
    <property type="entry name" value="BilAc:Na_symport/Acr3"/>
</dbReference>
<feature type="transmembrane region" description="Helical" evidence="5">
    <location>
        <begin position="153"/>
        <end position="171"/>
    </location>
</feature>
<feature type="transmembrane region" description="Helical" evidence="5">
    <location>
        <begin position="128"/>
        <end position="146"/>
    </location>
</feature>
<gene>
    <name evidence="6" type="ORF">IQ230_24750</name>
</gene>
<feature type="transmembrane region" description="Helical" evidence="5">
    <location>
        <begin position="29"/>
        <end position="47"/>
    </location>
</feature>
<dbReference type="RefSeq" id="WP_193934871.1">
    <property type="nucleotide sequence ID" value="NZ_CAWPMZ010000148.1"/>
</dbReference>
<evidence type="ECO:0000313" key="6">
    <source>
        <dbReference type="EMBL" id="MBE9193488.1"/>
    </source>
</evidence>
<dbReference type="InterPro" id="IPR038770">
    <property type="entry name" value="Na+/solute_symporter_sf"/>
</dbReference>
<proteinExistence type="predicted"/>
<dbReference type="EMBL" id="JADEWN010000098">
    <property type="protein sequence ID" value="MBE9193488.1"/>
    <property type="molecule type" value="Genomic_DNA"/>
</dbReference>
<dbReference type="Pfam" id="PF01758">
    <property type="entry name" value="SBF"/>
    <property type="match status" value="1"/>
</dbReference>
<keyword evidence="2 5" id="KW-0812">Transmembrane</keyword>
<feature type="transmembrane region" description="Helical" evidence="5">
    <location>
        <begin position="86"/>
        <end position="108"/>
    </location>
</feature>